<evidence type="ECO:0000313" key="2">
    <source>
        <dbReference type="Proteomes" id="UP000287519"/>
    </source>
</evidence>
<organism evidence="1 2">
    <name type="scientific">Rhodococcus wratislaviensis</name>
    <name type="common">Tsukamurella wratislaviensis</name>
    <dbReference type="NCBI Taxonomy" id="44752"/>
    <lineage>
        <taxon>Bacteria</taxon>
        <taxon>Bacillati</taxon>
        <taxon>Actinomycetota</taxon>
        <taxon>Actinomycetes</taxon>
        <taxon>Mycobacteriales</taxon>
        <taxon>Nocardiaceae</taxon>
        <taxon>Rhodococcus</taxon>
    </lineage>
</organism>
<dbReference type="Proteomes" id="UP000287519">
    <property type="component" value="Unassembled WGS sequence"/>
</dbReference>
<dbReference type="InterPro" id="IPR036291">
    <property type="entry name" value="NAD(P)-bd_dom_sf"/>
</dbReference>
<dbReference type="Gene3D" id="3.40.50.720">
    <property type="entry name" value="NAD(P)-binding Rossmann-like Domain"/>
    <property type="match status" value="1"/>
</dbReference>
<dbReference type="AlphaFoldDB" id="A0A402CEN0"/>
<comment type="caution">
    <text evidence="1">The sequence shown here is derived from an EMBL/GenBank/DDBJ whole genome shotgun (WGS) entry which is preliminary data.</text>
</comment>
<accession>A0A402CEN0</accession>
<gene>
    <name evidence="1" type="ORF">Rhow_005666</name>
</gene>
<keyword evidence="2" id="KW-1185">Reference proteome</keyword>
<reference evidence="1 2" key="1">
    <citation type="submission" date="2018-11" db="EMBL/GenBank/DDBJ databases">
        <title>Microbial catabolism of amino acid.</title>
        <authorList>
            <person name="Hibi M."/>
            <person name="Ogawa J."/>
        </authorList>
    </citation>
    <scope>NUCLEOTIDE SEQUENCE [LARGE SCALE GENOMIC DNA]</scope>
    <source>
        <strain evidence="1 2">C31-06</strain>
    </source>
</reference>
<proteinExistence type="predicted"/>
<dbReference type="SUPFAM" id="SSF51735">
    <property type="entry name" value="NAD(P)-binding Rossmann-fold domains"/>
    <property type="match status" value="1"/>
</dbReference>
<evidence type="ECO:0000313" key="1">
    <source>
        <dbReference type="EMBL" id="GCE42007.1"/>
    </source>
</evidence>
<protein>
    <submittedName>
        <fullName evidence="1">Nucleoside-diphosphate-sugar epimerases</fullName>
    </submittedName>
</protein>
<name>A0A402CEN0_RHOWR</name>
<sequence length="185" mass="20042">MRAQMWRDLADAHQAGRLRVVAGRASDFFGPGVIASAVGDRFFTPICRGARVDVVGDPDRLHTYTYVPDFGEALVRLSETPATWGSAWHIPNATTGTTREFAATAAGLAAAQLRLRPVRAWQLRLIGTVVPPIRETVEMLYEFDEDHVVDHTAYAAVLGDHATPLDDAVAATVAAYTAPRCGAQR</sequence>
<dbReference type="EMBL" id="BHYM01000049">
    <property type="protein sequence ID" value="GCE42007.1"/>
    <property type="molecule type" value="Genomic_DNA"/>
</dbReference>